<sequence length="443" mass="49884">MTDSVFDSKSEIIENAEVFEEDYTPDEILCRDEMMNEYVKVLRPIYKGRPPKNAFLYGDTGVGKTAVTKRLTDQLISDIKEQKDDHTLVANEFSIVSDTVVLPHEVTEDDDVDLTIIQLNCQNLPTKSDTNSSYQVAIAMVNEMRHQEDKIATTGYAPQAVYNMLYEEIDRVGGTFLVILDEVDAIGSDDTILYELPRSRSNGDIHNARIGVIGISNDYTFRKNLSPKVQDTLCEREIRFPAYEAQELGDILAARCEVGLVDGSYSEENLRLASALARRDSSGSARKAIDIIKRAAEIAEDEGATELKDTYIREAHEDLQQGDMVSSITHQDNHKLIALGALAEAERLGQTPIRTKTFHEAYQKFAEGTNTEPLTLRGFHNHLSRLSMFGFVEELTNNEGRKGGRYNEYQFSEDLSKETVKEAFDTMNDINWVTIRIRPNAEG</sequence>
<feature type="binding site" evidence="5">
    <location>
        <position position="243"/>
    </location>
    <ligand>
        <name>ATP</name>
        <dbReference type="ChEBI" id="CHEBI:30616"/>
    </ligand>
</feature>
<dbReference type="Gene3D" id="3.40.50.300">
    <property type="entry name" value="P-loop containing nucleotide triphosphate hydrolases"/>
    <property type="match status" value="1"/>
</dbReference>
<dbReference type="InterPro" id="IPR055237">
    <property type="entry name" value="Cdc6_lid"/>
</dbReference>
<dbReference type="InterPro" id="IPR027417">
    <property type="entry name" value="P-loop_NTPase"/>
</dbReference>
<dbReference type="PANTHER" id="PTHR10763">
    <property type="entry name" value="CELL DIVISION CONTROL PROTEIN 6-RELATED"/>
    <property type="match status" value="1"/>
</dbReference>
<feature type="binding site" evidence="5">
    <location>
        <begin position="62"/>
        <end position="66"/>
    </location>
    <ligand>
        <name>ATP</name>
        <dbReference type="ChEBI" id="CHEBI:30616"/>
    </ligand>
</feature>
<dbReference type="NCBIfam" id="TIGR02928">
    <property type="entry name" value="orc1/cdc6 family replication initiation protein"/>
    <property type="match status" value="1"/>
</dbReference>
<feature type="binding site" evidence="5">
    <location>
        <position position="255"/>
    </location>
    <ligand>
        <name>ATP</name>
        <dbReference type="ChEBI" id="CHEBI:30616"/>
    </ligand>
</feature>
<dbReference type="AlphaFoldDB" id="A0ABD6BZ49"/>
<dbReference type="HAMAP" id="MF_01407">
    <property type="entry name" value="ORC1_type_DNA_replic_protein"/>
    <property type="match status" value="1"/>
</dbReference>
<evidence type="ECO:0000256" key="1">
    <source>
        <dbReference type="ARBA" id="ARBA00006184"/>
    </source>
</evidence>
<dbReference type="SUPFAM" id="SSF52540">
    <property type="entry name" value="P-loop containing nucleoside triphosphate hydrolases"/>
    <property type="match status" value="1"/>
</dbReference>
<dbReference type="SUPFAM" id="SSF46785">
    <property type="entry name" value="Winged helix' DNA-binding domain"/>
    <property type="match status" value="1"/>
</dbReference>
<organism evidence="8 9">
    <name type="scientific">Halorubrum laminariae</name>
    <dbReference type="NCBI Taxonomy" id="1433523"/>
    <lineage>
        <taxon>Archaea</taxon>
        <taxon>Methanobacteriati</taxon>
        <taxon>Methanobacteriota</taxon>
        <taxon>Stenosarchaea group</taxon>
        <taxon>Halobacteria</taxon>
        <taxon>Halobacteriales</taxon>
        <taxon>Haloferacaceae</taxon>
        <taxon>Halorubrum</taxon>
    </lineage>
</organism>
<dbReference type="InterPro" id="IPR003593">
    <property type="entry name" value="AAA+_ATPase"/>
</dbReference>
<dbReference type="PANTHER" id="PTHR10763:SF22">
    <property type="entry name" value="ORC1-TYPE DNA REPLICATION PROTEIN"/>
    <property type="match status" value="1"/>
</dbReference>
<dbReference type="Proteomes" id="UP001597185">
    <property type="component" value="Unassembled WGS sequence"/>
</dbReference>
<gene>
    <name evidence="8" type="ORF">ACFR9T_06970</name>
</gene>
<dbReference type="Pfam" id="PF13401">
    <property type="entry name" value="AAA_22"/>
    <property type="match status" value="1"/>
</dbReference>
<dbReference type="Gene3D" id="1.10.8.60">
    <property type="match status" value="1"/>
</dbReference>
<evidence type="ECO:0000259" key="7">
    <source>
        <dbReference type="SMART" id="SM01074"/>
    </source>
</evidence>
<proteinExistence type="inferred from homology"/>
<dbReference type="InterPro" id="IPR049945">
    <property type="entry name" value="AAA_22"/>
</dbReference>
<evidence type="ECO:0000256" key="2">
    <source>
        <dbReference type="ARBA" id="ARBA00022705"/>
    </source>
</evidence>
<dbReference type="GO" id="GO:0006260">
    <property type="term" value="P:DNA replication"/>
    <property type="evidence" value="ECO:0007669"/>
    <property type="project" value="UniProtKB-UniRule"/>
</dbReference>
<dbReference type="InterPro" id="IPR014277">
    <property type="entry name" value="Orc1/Cdc6_arc"/>
</dbReference>
<keyword evidence="3 5" id="KW-0547">Nucleotide-binding</keyword>
<keyword evidence="2 5" id="KW-0235">DNA replication</keyword>
<evidence type="ECO:0000256" key="3">
    <source>
        <dbReference type="ARBA" id="ARBA00022741"/>
    </source>
</evidence>
<comment type="function">
    <text evidence="5">Involved in regulation of DNA replication.</text>
</comment>
<dbReference type="GO" id="GO:0005524">
    <property type="term" value="F:ATP binding"/>
    <property type="evidence" value="ECO:0007669"/>
    <property type="project" value="UniProtKB-UniRule"/>
</dbReference>
<dbReference type="InterPro" id="IPR015163">
    <property type="entry name" value="Cdc6_C"/>
</dbReference>
<accession>A0ABD6BZ49</accession>
<evidence type="ECO:0000259" key="6">
    <source>
        <dbReference type="SMART" id="SM00382"/>
    </source>
</evidence>
<reference evidence="8 9" key="1">
    <citation type="journal article" date="2019" name="Int. J. Syst. Evol. Microbiol.">
        <title>The Global Catalogue of Microorganisms (GCM) 10K type strain sequencing project: providing services to taxonomists for standard genome sequencing and annotation.</title>
        <authorList>
            <consortium name="The Broad Institute Genomics Platform"/>
            <consortium name="The Broad Institute Genome Sequencing Center for Infectious Disease"/>
            <person name="Wu L."/>
            <person name="Ma J."/>
        </authorList>
    </citation>
    <scope>NUCLEOTIDE SEQUENCE [LARGE SCALE GENOMIC DNA]</scope>
    <source>
        <strain evidence="8 9">CGMCC 1.12689</strain>
    </source>
</reference>
<dbReference type="InterPro" id="IPR036390">
    <property type="entry name" value="WH_DNA-bd_sf"/>
</dbReference>
<evidence type="ECO:0000313" key="8">
    <source>
        <dbReference type="EMBL" id="MFD1570331.1"/>
    </source>
</evidence>
<evidence type="ECO:0000313" key="9">
    <source>
        <dbReference type="Proteomes" id="UP001597185"/>
    </source>
</evidence>
<comment type="similarity">
    <text evidence="1 5">Belongs to the CDC6/cdc18 family.</text>
</comment>
<comment type="caution">
    <text evidence="8">The sequence shown here is derived from an EMBL/GenBank/DDBJ whole genome shotgun (WGS) entry which is preliminary data.</text>
</comment>
<keyword evidence="4 5" id="KW-0067">ATP-binding</keyword>
<dbReference type="SMART" id="SM01074">
    <property type="entry name" value="Cdc6_C"/>
    <property type="match status" value="1"/>
</dbReference>
<protein>
    <recommendedName>
        <fullName evidence="5">ORC1-type DNA replication protein</fullName>
    </recommendedName>
</protein>
<dbReference type="InterPro" id="IPR036388">
    <property type="entry name" value="WH-like_DNA-bd_sf"/>
</dbReference>
<dbReference type="Pfam" id="PF09079">
    <property type="entry name" value="WHD_Cdc6"/>
    <property type="match status" value="1"/>
</dbReference>
<dbReference type="Gene3D" id="1.10.10.10">
    <property type="entry name" value="Winged helix-like DNA-binding domain superfamily/Winged helix DNA-binding domain"/>
    <property type="match status" value="1"/>
</dbReference>
<name>A0ABD6BZ49_9EURY</name>
<dbReference type="RefSeq" id="WP_256418106.1">
    <property type="nucleotide sequence ID" value="NZ_JANHDL010000004.1"/>
</dbReference>
<dbReference type="EMBL" id="JBHUDB010000002">
    <property type="protein sequence ID" value="MFD1570331.1"/>
    <property type="molecule type" value="Genomic_DNA"/>
</dbReference>
<dbReference type="SMART" id="SM00382">
    <property type="entry name" value="AAA"/>
    <property type="match status" value="1"/>
</dbReference>
<evidence type="ECO:0000256" key="4">
    <source>
        <dbReference type="ARBA" id="ARBA00022840"/>
    </source>
</evidence>
<feature type="domain" description="AAA+ ATPase" evidence="6">
    <location>
        <begin position="50"/>
        <end position="252"/>
    </location>
</feature>
<feature type="domain" description="Cdc6 C-terminal" evidence="7">
    <location>
        <begin position="339"/>
        <end position="424"/>
    </location>
</feature>
<dbReference type="Pfam" id="PF22703">
    <property type="entry name" value="Cdc6_lid"/>
    <property type="match status" value="1"/>
</dbReference>
<dbReference type="CDD" id="cd08768">
    <property type="entry name" value="Cdc6_C"/>
    <property type="match status" value="1"/>
</dbReference>
<dbReference type="InterPro" id="IPR050311">
    <property type="entry name" value="ORC1/CDC6"/>
</dbReference>
<evidence type="ECO:0000256" key="5">
    <source>
        <dbReference type="HAMAP-Rule" id="MF_01407"/>
    </source>
</evidence>
<keyword evidence="9" id="KW-1185">Reference proteome</keyword>